<dbReference type="AlphaFoldDB" id="U9TU48"/>
<name>U9TU48_RHIID</name>
<organism evidence="2">
    <name type="scientific">Rhizophagus irregularis (strain DAOM 181602 / DAOM 197198 / MUCL 43194)</name>
    <name type="common">Arbuscular mycorrhizal fungus</name>
    <name type="synonym">Glomus intraradices</name>
    <dbReference type="NCBI Taxonomy" id="747089"/>
    <lineage>
        <taxon>Eukaryota</taxon>
        <taxon>Fungi</taxon>
        <taxon>Fungi incertae sedis</taxon>
        <taxon>Mucoromycota</taxon>
        <taxon>Glomeromycotina</taxon>
        <taxon>Glomeromycetes</taxon>
        <taxon>Glomerales</taxon>
        <taxon>Glomeraceae</taxon>
        <taxon>Rhizophagus</taxon>
    </lineage>
</organism>
<reference evidence="2" key="1">
    <citation type="submission" date="2013-07" db="EMBL/GenBank/DDBJ databases">
        <title>The genome of an arbuscular mycorrhizal fungus provides insights into the evolution of the oldest plant symbiosis.</title>
        <authorList>
            <consortium name="DOE Joint Genome Institute"/>
            <person name="Tisserant E."/>
            <person name="Malbreil M."/>
            <person name="Kuo A."/>
            <person name="Kohler A."/>
            <person name="Symeonidi A."/>
            <person name="Balestrini R."/>
            <person name="Charron P."/>
            <person name="Duensing N."/>
            <person name="Frei-dit-Frey N."/>
            <person name="Gianinazzi-Pearson V."/>
            <person name="Gilbert B."/>
            <person name="Handa Y."/>
            <person name="Hijri M."/>
            <person name="Kaul R."/>
            <person name="Kawaguchi M."/>
            <person name="Krajinski F."/>
            <person name="Lammers P."/>
            <person name="Lapierre D."/>
            <person name="Masclaux F.G."/>
            <person name="Murat C."/>
            <person name="Morin E."/>
            <person name="Ndikumana S."/>
            <person name="Pagni M."/>
            <person name="Petitpierre D."/>
            <person name="Requena N."/>
            <person name="Rosikiewicz P."/>
            <person name="Riley R."/>
            <person name="Saito K."/>
            <person name="San Clemente H."/>
            <person name="Shapiro H."/>
            <person name="van Tuinen D."/>
            <person name="Becard G."/>
            <person name="Bonfante P."/>
            <person name="Paszkowski U."/>
            <person name="Shachar-Hill Y."/>
            <person name="Young J.P."/>
            <person name="Sanders I.R."/>
            <person name="Henrissat B."/>
            <person name="Rensing S.A."/>
            <person name="Grigoriev I.V."/>
            <person name="Corradi N."/>
            <person name="Roux C."/>
            <person name="Martin F."/>
        </authorList>
    </citation>
    <scope>NUCLEOTIDE SEQUENCE</scope>
    <source>
        <strain evidence="2">DAOM 197198</strain>
    </source>
</reference>
<evidence type="ECO:0000256" key="1">
    <source>
        <dbReference type="SAM" id="MobiDB-lite"/>
    </source>
</evidence>
<gene>
    <name evidence="2" type="ORF">GLOINDRAFT_28084</name>
</gene>
<feature type="compositionally biased region" description="Acidic residues" evidence="1">
    <location>
        <begin position="70"/>
        <end position="99"/>
    </location>
</feature>
<sequence length="131" mass="14860">MSSTIHALTPAGRIKRPSYSTVATWVKESWDDVDKDLIKRSFKCCGVSTNTDGSEDNDLFDYDKLLDMPKDDDEVDINNSDDEENEYTEENDYENEWEIETDKGKSKENNGGNNSSGEDGNQNQELTSDEE</sequence>
<feature type="compositionally biased region" description="Low complexity" evidence="1">
    <location>
        <begin position="109"/>
        <end position="121"/>
    </location>
</feature>
<evidence type="ECO:0000313" key="2">
    <source>
        <dbReference type="EMBL" id="ESA11610.1"/>
    </source>
</evidence>
<feature type="region of interest" description="Disordered" evidence="1">
    <location>
        <begin position="68"/>
        <end position="131"/>
    </location>
</feature>
<protein>
    <submittedName>
        <fullName evidence="2">Uncharacterized protein</fullName>
    </submittedName>
</protein>
<accession>U9TU48</accession>
<feature type="compositionally biased region" description="Polar residues" evidence="1">
    <location>
        <begin position="122"/>
        <end position="131"/>
    </location>
</feature>
<proteinExistence type="predicted"/>
<dbReference type="HOGENOM" id="CLU_109926_0_0_1"/>
<dbReference type="EMBL" id="KI285814">
    <property type="protein sequence ID" value="ESA11610.1"/>
    <property type="molecule type" value="Genomic_DNA"/>
</dbReference>